<proteinExistence type="predicted"/>
<reference evidence="2 3" key="1">
    <citation type="submission" date="2017-09" db="EMBL/GenBank/DDBJ databases">
        <title>Depth-based differentiation of microbial function through sediment-hosted aquifers and enrichment of novel symbionts in the deep terrestrial subsurface.</title>
        <authorList>
            <person name="Probst A.J."/>
            <person name="Ladd B."/>
            <person name="Jarett J.K."/>
            <person name="Geller-Mcgrath D.E."/>
            <person name="Sieber C.M."/>
            <person name="Emerson J.B."/>
            <person name="Anantharaman K."/>
            <person name="Thomas B.C."/>
            <person name="Malmstrom R."/>
            <person name="Stieglmeier M."/>
            <person name="Klingl A."/>
            <person name="Woyke T."/>
            <person name="Ryan C.M."/>
            <person name="Banfield J.F."/>
        </authorList>
    </citation>
    <scope>NUCLEOTIDE SEQUENCE [LARGE SCALE GENOMIC DNA]</scope>
    <source>
        <strain evidence="2">CG08_land_8_20_14_0_20_40_16</strain>
    </source>
</reference>
<evidence type="ECO:0000313" key="2">
    <source>
        <dbReference type="EMBL" id="PIS42508.1"/>
    </source>
</evidence>
<evidence type="ECO:0000256" key="1">
    <source>
        <dbReference type="SAM" id="Phobius"/>
    </source>
</evidence>
<dbReference type="InterPro" id="IPR032820">
    <property type="entry name" value="ATPase_put"/>
</dbReference>
<keyword evidence="1" id="KW-0812">Transmembrane</keyword>
<feature type="transmembrane region" description="Helical" evidence="1">
    <location>
        <begin position="20"/>
        <end position="45"/>
    </location>
</feature>
<organism evidence="2 3">
    <name type="scientific">Candidatus Kerfeldbacteria bacterium CG08_land_8_20_14_0_20_40_16</name>
    <dbReference type="NCBI Taxonomy" id="2014244"/>
    <lineage>
        <taxon>Bacteria</taxon>
        <taxon>Candidatus Kerfeldiibacteriota</taxon>
    </lineage>
</organism>
<protein>
    <recommendedName>
        <fullName evidence="4">AtpZ/AtpI family protein</fullName>
    </recommendedName>
</protein>
<keyword evidence="1" id="KW-0472">Membrane</keyword>
<name>A0A2H0YVI0_9BACT</name>
<evidence type="ECO:0000313" key="3">
    <source>
        <dbReference type="Proteomes" id="UP000231542"/>
    </source>
</evidence>
<accession>A0A2H0YVI0</accession>
<dbReference type="Proteomes" id="UP000231542">
    <property type="component" value="Unassembled WGS sequence"/>
</dbReference>
<feature type="transmembrane region" description="Helical" evidence="1">
    <location>
        <begin position="57"/>
        <end position="79"/>
    </location>
</feature>
<dbReference type="AlphaFoldDB" id="A0A2H0YVI0"/>
<evidence type="ECO:0008006" key="4">
    <source>
        <dbReference type="Google" id="ProtNLM"/>
    </source>
</evidence>
<gene>
    <name evidence="2" type="ORF">COT24_03220</name>
</gene>
<dbReference type="Pfam" id="PF09527">
    <property type="entry name" value="ATPase_gene1"/>
    <property type="match status" value="1"/>
</dbReference>
<keyword evidence="1" id="KW-1133">Transmembrane helix</keyword>
<sequence length="105" mass="11811">MEKLNSKPSKKRESSQQTWWQPAMVIFSQVTGLIAGPILIALFVGKALDRKYGTEPWIFLGLTGIAFLISSLGIVSITIKYTKKLEKELKDKKANSEEKNNNNQI</sequence>
<comment type="caution">
    <text evidence="2">The sequence shown here is derived from an EMBL/GenBank/DDBJ whole genome shotgun (WGS) entry which is preliminary data.</text>
</comment>
<dbReference type="EMBL" id="PEXU01000039">
    <property type="protein sequence ID" value="PIS42508.1"/>
    <property type="molecule type" value="Genomic_DNA"/>
</dbReference>